<sequence length="291" mass="30844">MAELAVELRAAAFGSGTSPPVWVLSTATTTARERWLAAVVLGGQGRYAAAAVILGDLRHSADPVIASLSASTLAAHRRQLGGHAAARQLDAEALARCAGGRQAEWAVQLDPDGVDWAGARADALLGLAADALGLGRCAEARRLLERRAGLGDSPSWRTEVRDCWVHAEVELATGRPDRALPHAERARARSSARCAARHTVKSELVLAACLVGLGEYRRAAEVADRAVERTTELGLHSLRWPAGLLAAQAVGREPGPWVNGVLRRVVRWADPVGRALATESSWMPADLRADP</sequence>
<name>A0A4R2QQU7_9PSEU</name>
<proteinExistence type="predicted"/>
<dbReference type="OrthoDB" id="4377297at2"/>
<organism evidence="1 2">
    <name type="scientific">Tamaricihabitans halophyticus</name>
    <dbReference type="NCBI Taxonomy" id="1262583"/>
    <lineage>
        <taxon>Bacteria</taxon>
        <taxon>Bacillati</taxon>
        <taxon>Actinomycetota</taxon>
        <taxon>Actinomycetes</taxon>
        <taxon>Pseudonocardiales</taxon>
        <taxon>Pseudonocardiaceae</taxon>
        <taxon>Tamaricihabitans</taxon>
    </lineage>
</organism>
<dbReference type="EMBL" id="SLXQ01000009">
    <property type="protein sequence ID" value="TCP49421.1"/>
    <property type="molecule type" value="Genomic_DNA"/>
</dbReference>
<dbReference type="SUPFAM" id="SSF48452">
    <property type="entry name" value="TPR-like"/>
    <property type="match status" value="1"/>
</dbReference>
<evidence type="ECO:0000313" key="2">
    <source>
        <dbReference type="Proteomes" id="UP000294911"/>
    </source>
</evidence>
<protein>
    <recommendedName>
        <fullName evidence="3">Tetratricopeptide repeat protein</fullName>
    </recommendedName>
</protein>
<evidence type="ECO:0008006" key="3">
    <source>
        <dbReference type="Google" id="ProtNLM"/>
    </source>
</evidence>
<reference evidence="1 2" key="1">
    <citation type="submission" date="2019-03" db="EMBL/GenBank/DDBJ databases">
        <title>Genomic Encyclopedia of Type Strains, Phase IV (KMG-IV): sequencing the most valuable type-strain genomes for metagenomic binning, comparative biology and taxonomic classification.</title>
        <authorList>
            <person name="Goeker M."/>
        </authorList>
    </citation>
    <scope>NUCLEOTIDE SEQUENCE [LARGE SCALE GENOMIC DNA]</scope>
    <source>
        <strain evidence="1 2">DSM 45765</strain>
    </source>
</reference>
<evidence type="ECO:0000313" key="1">
    <source>
        <dbReference type="EMBL" id="TCP49421.1"/>
    </source>
</evidence>
<dbReference type="InterPro" id="IPR011990">
    <property type="entry name" value="TPR-like_helical_dom_sf"/>
</dbReference>
<dbReference type="Gene3D" id="1.25.40.10">
    <property type="entry name" value="Tetratricopeptide repeat domain"/>
    <property type="match status" value="1"/>
</dbReference>
<gene>
    <name evidence="1" type="ORF">EV191_109243</name>
</gene>
<comment type="caution">
    <text evidence="1">The sequence shown here is derived from an EMBL/GenBank/DDBJ whole genome shotgun (WGS) entry which is preliminary data.</text>
</comment>
<dbReference type="AlphaFoldDB" id="A0A4R2QQU7"/>
<dbReference type="Proteomes" id="UP000294911">
    <property type="component" value="Unassembled WGS sequence"/>
</dbReference>
<dbReference type="RefSeq" id="WP_132878699.1">
    <property type="nucleotide sequence ID" value="NZ_SLXQ01000009.1"/>
</dbReference>
<accession>A0A4R2QQU7</accession>
<keyword evidence="2" id="KW-1185">Reference proteome</keyword>